<name>A0A8S9YPR2_9TREM</name>
<accession>A0A8S9YPR2</accession>
<reference evidence="1" key="1">
    <citation type="submission" date="2019-07" db="EMBL/GenBank/DDBJ databases">
        <title>Annotation for the trematode Paragonimus miyazaki's.</title>
        <authorList>
            <person name="Choi Y.-J."/>
        </authorList>
    </citation>
    <scope>NUCLEOTIDE SEQUENCE</scope>
    <source>
        <strain evidence="1">Japan</strain>
    </source>
</reference>
<organism evidence="1 2">
    <name type="scientific">Paragonimus skrjabini miyazakii</name>
    <dbReference type="NCBI Taxonomy" id="59628"/>
    <lineage>
        <taxon>Eukaryota</taxon>
        <taxon>Metazoa</taxon>
        <taxon>Spiralia</taxon>
        <taxon>Lophotrochozoa</taxon>
        <taxon>Platyhelminthes</taxon>
        <taxon>Trematoda</taxon>
        <taxon>Digenea</taxon>
        <taxon>Plagiorchiida</taxon>
        <taxon>Troglotremata</taxon>
        <taxon>Troglotrematidae</taxon>
        <taxon>Paragonimus</taxon>
    </lineage>
</organism>
<evidence type="ECO:0000313" key="2">
    <source>
        <dbReference type="Proteomes" id="UP000822476"/>
    </source>
</evidence>
<protein>
    <submittedName>
        <fullName evidence="1">Uncharacterized protein</fullName>
    </submittedName>
</protein>
<dbReference type="AlphaFoldDB" id="A0A8S9YPR2"/>
<gene>
    <name evidence="1" type="ORF">EG68_05953</name>
</gene>
<comment type="caution">
    <text evidence="1">The sequence shown here is derived from an EMBL/GenBank/DDBJ whole genome shotgun (WGS) entry which is preliminary data.</text>
</comment>
<keyword evidence="2" id="KW-1185">Reference proteome</keyword>
<dbReference type="EMBL" id="JTDE01002771">
    <property type="protein sequence ID" value="KAF7256909.1"/>
    <property type="molecule type" value="Genomic_DNA"/>
</dbReference>
<sequence>METILPQTGYNTVISFQQDIASQLPTTSDHCPLDIGQRSDTDTRSSTDKSIVFHFHTSFRFAIDGAIIYLSNKRSYQFCGDLSTDLRDVFEDTSIIFKDKGKS</sequence>
<evidence type="ECO:0000313" key="1">
    <source>
        <dbReference type="EMBL" id="KAF7256909.1"/>
    </source>
</evidence>
<proteinExistence type="predicted"/>
<dbReference type="Proteomes" id="UP000822476">
    <property type="component" value="Unassembled WGS sequence"/>
</dbReference>